<dbReference type="SMR" id="A0A3S9JKG4"/>
<keyword evidence="3 6" id="KW-0560">Oxidoreductase</keyword>
<evidence type="ECO:0000313" key="6">
    <source>
        <dbReference type="EMBL" id="AZP54317.1"/>
    </source>
</evidence>
<dbReference type="Pfam" id="PF03055">
    <property type="entry name" value="RPE65"/>
    <property type="match status" value="1"/>
</dbReference>
<keyword evidence="2 5" id="KW-0479">Metal-binding</keyword>
<feature type="binding site" evidence="5">
    <location>
        <position position="340"/>
    </location>
    <ligand>
        <name>Fe cation</name>
        <dbReference type="ChEBI" id="CHEBI:24875"/>
        <note>catalytic</note>
    </ligand>
</feature>
<reference evidence="6" key="1">
    <citation type="journal article" date="2018" name="Int. J. Mol. Sci.">
        <title>Transcriptome Sequencing and Biochemical Analysis of Perianths and Coronas Reveal Flower Color Formation in Narcissus pseudonarcissus.</title>
        <authorList>
            <person name="Li X."/>
            <person name="Tang D."/>
            <person name="Du H."/>
            <person name="Shi Y."/>
        </authorList>
    </citation>
    <scope>NUCLEOTIDE SEQUENCE</scope>
</reference>
<evidence type="ECO:0000256" key="5">
    <source>
        <dbReference type="PIRSR" id="PIRSR604294-1"/>
    </source>
</evidence>
<dbReference type="EMBL" id="MH918680">
    <property type="protein sequence ID" value="AZP54317.1"/>
    <property type="molecule type" value="mRNA"/>
</dbReference>
<feature type="binding site" evidence="5">
    <location>
        <position position="406"/>
    </location>
    <ligand>
        <name>Fe cation</name>
        <dbReference type="ChEBI" id="CHEBI:24875"/>
        <note>catalytic</note>
    </ligand>
</feature>
<feature type="binding site" evidence="5">
    <location>
        <position position="290"/>
    </location>
    <ligand>
        <name>Fe cation</name>
        <dbReference type="ChEBI" id="CHEBI:24875"/>
        <note>catalytic</note>
    </ligand>
</feature>
<comment type="cofactor">
    <cofactor evidence="5">
        <name>Fe(2+)</name>
        <dbReference type="ChEBI" id="CHEBI:29033"/>
    </cofactor>
    <text evidence="5">Binds 1 Fe(2+) ion per subunit.</text>
</comment>
<keyword evidence="4 5" id="KW-0408">Iron</keyword>
<protein>
    <submittedName>
        <fullName evidence="6">Carotenoid cleavage dioxygenase 4</fullName>
    </submittedName>
</protein>
<gene>
    <name evidence="6" type="primary">CCD4</name>
</gene>
<dbReference type="AlphaFoldDB" id="A0A3S9JKG4"/>
<evidence type="ECO:0000256" key="2">
    <source>
        <dbReference type="ARBA" id="ARBA00022723"/>
    </source>
</evidence>
<dbReference type="PANTHER" id="PTHR10543">
    <property type="entry name" value="BETA-CAROTENE DIOXYGENASE"/>
    <property type="match status" value="1"/>
</dbReference>
<keyword evidence="3 6" id="KW-0223">Dioxygenase</keyword>
<evidence type="ECO:0000256" key="3">
    <source>
        <dbReference type="ARBA" id="ARBA00022964"/>
    </source>
</evidence>
<dbReference type="PANTHER" id="PTHR10543:SF46">
    <property type="entry name" value="CAROTENOID CLEAVAGE DIOXYGENASE 4, CHLOROPLASTIC-RELATED"/>
    <property type="match status" value="1"/>
</dbReference>
<dbReference type="InterPro" id="IPR004294">
    <property type="entry name" value="Carotenoid_Oase"/>
</dbReference>
<dbReference type="GO" id="GO:0009570">
    <property type="term" value="C:chloroplast stroma"/>
    <property type="evidence" value="ECO:0007669"/>
    <property type="project" value="TreeGrafter"/>
</dbReference>
<name>A0A3S9JKG4_NARPS</name>
<feature type="binding site" evidence="5">
    <location>
        <position position="584"/>
    </location>
    <ligand>
        <name>Fe cation</name>
        <dbReference type="ChEBI" id="CHEBI:24875"/>
        <note>catalytic</note>
    </ligand>
</feature>
<evidence type="ECO:0000256" key="1">
    <source>
        <dbReference type="ARBA" id="ARBA00006787"/>
    </source>
</evidence>
<evidence type="ECO:0000256" key="4">
    <source>
        <dbReference type="ARBA" id="ARBA00023004"/>
    </source>
</evidence>
<dbReference type="GO" id="GO:0016121">
    <property type="term" value="P:carotene catabolic process"/>
    <property type="evidence" value="ECO:0007669"/>
    <property type="project" value="TreeGrafter"/>
</dbReference>
<sequence>MDALSSACLASFQRPLLRRPSPPLRPHPTSIAAVLAGEPPPQTFPKKIKKSPSIISRQINKQLHCSRHDMIDDVETLKAQSSPVAGFCNALDDLISTTIGRHILRPSIDPRCVLASNFSPVPELPPTFCPLVKGTIPKSLIGGAYIRNGPNPQHLPQGTHHLFEGDGMLHSIILSNSGGILSSRFVHTYRYSLEESVGRPIFPKVLSGLQGLNGIARMAVWALRIHGGQVNPTLGAGLANTSLSFFANRIYALAEEDLPYAVEIDETTGDISTVGRSDFDGKLSSAMTAHPKIDPETGEMFAFRWGLERPYATYFWFDSQGNKSGPDVPIFSLKHPTCLHDFAITKNYAIFNDLQIVIRPMEMLLGDGSPIRLDPRKVPRVGLLPRYATSESEMRWFNVPGFNATHTLNAWEEEGGNVVVLIAPNVHPIEHSMERMDLIHCSLEMLKINLRTNTITRTALSSYNLDLGVINPNFVAKKNRFAYMAIGDPMPKIRGIAKLDLDKVGSGDCVVGRRMFGEGCFGGEPFFVANDDGGCGDEDDGHVLSYVHDERRDQSRFVVMDAKTPDLEVVGEILLPQRVPYGFHGLFVSQKQLQSQQGLRC</sequence>
<comment type="similarity">
    <text evidence="1">Belongs to the carotenoid oxygenase family.</text>
</comment>
<dbReference type="GO" id="GO:0010436">
    <property type="term" value="F:carotenoid dioxygenase activity"/>
    <property type="evidence" value="ECO:0007669"/>
    <property type="project" value="TreeGrafter"/>
</dbReference>
<accession>A0A3S9JKG4</accession>
<proteinExistence type="evidence at transcript level"/>
<organism evidence="6">
    <name type="scientific">Narcissus pseudonarcissus</name>
    <name type="common">Daffodil</name>
    <dbReference type="NCBI Taxonomy" id="39639"/>
    <lineage>
        <taxon>Eukaryota</taxon>
        <taxon>Viridiplantae</taxon>
        <taxon>Streptophyta</taxon>
        <taxon>Embryophyta</taxon>
        <taxon>Tracheophyta</taxon>
        <taxon>Spermatophyta</taxon>
        <taxon>Magnoliopsida</taxon>
        <taxon>Liliopsida</taxon>
        <taxon>Asparagales</taxon>
        <taxon>Amaryllidaceae</taxon>
        <taxon>Amaryllidoideae</taxon>
        <taxon>Narcissus</taxon>
    </lineage>
</organism>
<dbReference type="GO" id="GO:0046872">
    <property type="term" value="F:metal ion binding"/>
    <property type="evidence" value="ECO:0007669"/>
    <property type="project" value="UniProtKB-KW"/>
</dbReference>